<evidence type="ECO:0000256" key="2">
    <source>
        <dbReference type="ARBA" id="ARBA00006843"/>
    </source>
</evidence>
<evidence type="ECO:0000256" key="5">
    <source>
        <dbReference type="ARBA" id="ARBA00023136"/>
    </source>
</evidence>
<protein>
    <recommendedName>
        <fullName evidence="9">Interferon-induced transmembrane protein</fullName>
    </recommendedName>
</protein>
<keyword evidence="5 6" id="KW-0472">Membrane</keyword>
<dbReference type="OrthoDB" id="10038436at2759"/>
<feature type="signal peptide" evidence="7">
    <location>
        <begin position="1"/>
        <end position="18"/>
    </location>
</feature>
<organism evidence="8">
    <name type="scientific">Octopus bimaculoides</name>
    <name type="common">California two-spotted octopus</name>
    <dbReference type="NCBI Taxonomy" id="37653"/>
    <lineage>
        <taxon>Eukaryota</taxon>
        <taxon>Metazoa</taxon>
        <taxon>Spiralia</taxon>
        <taxon>Lophotrochozoa</taxon>
        <taxon>Mollusca</taxon>
        <taxon>Cephalopoda</taxon>
        <taxon>Coleoidea</taxon>
        <taxon>Octopodiformes</taxon>
        <taxon>Octopoda</taxon>
        <taxon>Incirrata</taxon>
        <taxon>Octopodidae</taxon>
        <taxon>Octopus</taxon>
    </lineage>
</organism>
<gene>
    <name evidence="8" type="ORF">OCBIM_22009911mg</name>
</gene>
<evidence type="ECO:0000256" key="6">
    <source>
        <dbReference type="SAM" id="Phobius"/>
    </source>
</evidence>
<evidence type="ECO:0000313" key="8">
    <source>
        <dbReference type="EMBL" id="KOF67343.1"/>
    </source>
</evidence>
<dbReference type="PANTHER" id="PTHR14948:SF25">
    <property type="entry name" value="DUF4190 DOMAIN-CONTAINING PROTEIN"/>
    <property type="match status" value="1"/>
</dbReference>
<dbReference type="EMBL" id="KQ427153">
    <property type="protein sequence ID" value="KOF67343.1"/>
    <property type="molecule type" value="Genomic_DNA"/>
</dbReference>
<evidence type="ECO:0008006" key="9">
    <source>
        <dbReference type="Google" id="ProtNLM"/>
    </source>
</evidence>
<dbReference type="AlphaFoldDB" id="A0A0L8FRR2"/>
<comment type="similarity">
    <text evidence="2">Belongs to the CD225/Dispanin family.</text>
</comment>
<proteinExistence type="inferred from homology"/>
<evidence type="ECO:0000256" key="4">
    <source>
        <dbReference type="ARBA" id="ARBA00022989"/>
    </source>
</evidence>
<keyword evidence="7" id="KW-0732">Signal</keyword>
<comment type="subcellular location">
    <subcellularLocation>
        <location evidence="1">Membrane</location>
    </subcellularLocation>
</comment>
<dbReference type="PANTHER" id="PTHR14948">
    <property type="entry name" value="NG5"/>
    <property type="match status" value="1"/>
</dbReference>
<accession>A0A0L8FRR2</accession>
<dbReference type="InterPro" id="IPR051423">
    <property type="entry name" value="CD225/Dispanin"/>
</dbReference>
<evidence type="ECO:0000256" key="3">
    <source>
        <dbReference type="ARBA" id="ARBA00022692"/>
    </source>
</evidence>
<feature type="chain" id="PRO_5005582507" description="Interferon-induced transmembrane protein" evidence="7">
    <location>
        <begin position="19"/>
        <end position="96"/>
    </location>
</feature>
<name>A0A0L8FRR2_OCTBM</name>
<dbReference type="Pfam" id="PF04505">
    <property type="entry name" value="CD225"/>
    <property type="match status" value="1"/>
</dbReference>
<feature type="transmembrane region" description="Helical" evidence="6">
    <location>
        <begin position="51"/>
        <end position="73"/>
    </location>
</feature>
<keyword evidence="3 6" id="KW-0812">Transmembrane</keyword>
<evidence type="ECO:0000256" key="1">
    <source>
        <dbReference type="ARBA" id="ARBA00004370"/>
    </source>
</evidence>
<evidence type="ECO:0000256" key="7">
    <source>
        <dbReference type="SAM" id="SignalP"/>
    </source>
</evidence>
<dbReference type="GO" id="GO:0016020">
    <property type="term" value="C:membrane"/>
    <property type="evidence" value="ECO:0007669"/>
    <property type="project" value="UniProtKB-SubCell"/>
</dbReference>
<sequence length="96" mass="10033">MLAAILVTLFCFCPTGIAAIIYADKANTLARTGNTAGAQEANNSARQFIKISIIVGIIGSVIAVAAVIAIIVIGTTATASTSSYVRDSYNRFDNQY</sequence>
<reference evidence="8" key="1">
    <citation type="submission" date="2015-07" db="EMBL/GenBank/DDBJ databases">
        <title>MeaNS - Measles Nucleotide Surveillance Program.</title>
        <authorList>
            <person name="Tran T."/>
            <person name="Druce J."/>
        </authorList>
    </citation>
    <scope>NUCLEOTIDE SEQUENCE</scope>
    <source>
        <strain evidence="8">UCB-OBI-ISO-001</strain>
        <tissue evidence="8">Gonad</tissue>
    </source>
</reference>
<keyword evidence="4 6" id="KW-1133">Transmembrane helix</keyword>
<dbReference type="InterPro" id="IPR007593">
    <property type="entry name" value="CD225/Dispanin_fam"/>
</dbReference>